<dbReference type="PROSITE" id="PS50943">
    <property type="entry name" value="HTH_CROC1"/>
    <property type="match status" value="1"/>
</dbReference>
<dbReference type="Pfam" id="PF13560">
    <property type="entry name" value="HTH_31"/>
    <property type="match status" value="1"/>
</dbReference>
<protein>
    <submittedName>
        <fullName evidence="2">Helix-turn-helix domain-containing protein</fullName>
    </submittedName>
</protein>
<gene>
    <name evidence="2" type="ORF">ACFQVD_01130</name>
</gene>
<organism evidence="2 3">
    <name type="scientific">Streptosporangium amethystogenes subsp. fukuiense</name>
    <dbReference type="NCBI Taxonomy" id="698418"/>
    <lineage>
        <taxon>Bacteria</taxon>
        <taxon>Bacillati</taxon>
        <taxon>Actinomycetota</taxon>
        <taxon>Actinomycetes</taxon>
        <taxon>Streptosporangiales</taxon>
        <taxon>Streptosporangiaceae</taxon>
        <taxon>Streptosporangium</taxon>
    </lineage>
</organism>
<dbReference type="CDD" id="cd00093">
    <property type="entry name" value="HTH_XRE"/>
    <property type="match status" value="1"/>
</dbReference>
<dbReference type="SUPFAM" id="SSF47413">
    <property type="entry name" value="lambda repressor-like DNA-binding domains"/>
    <property type="match status" value="1"/>
</dbReference>
<sequence length="281" mass="31889">MMASPTVRRRRLSAELIRLREQAGLSVEEAGRRLEWSRGRLNKMEANKWTRPDLGNIRALLDLYSVTDRAQREAILTLARQSREKGWWANYQDIWRGSLAGFEAEASLINTYEDLRVPGLLQTEDYATAMFKGGQVMESPQISRRVEARLARQTILRDETRPTLWAVIDEAALTKTIGGPSVMRQQLRHIIEISAKPNIYVQILPDSAGAHAAMDGAFTILNFRDQGDPSIVYIETATSDLYLESPEEIERYKLIFDLIRSSALSPESSVARLTDLIDRLN</sequence>
<comment type="caution">
    <text evidence="2">The sequence shown here is derived from an EMBL/GenBank/DDBJ whole genome shotgun (WGS) entry which is preliminary data.</text>
</comment>
<feature type="domain" description="HTH cro/C1-type" evidence="1">
    <location>
        <begin position="16"/>
        <end position="71"/>
    </location>
</feature>
<dbReference type="Proteomes" id="UP001596514">
    <property type="component" value="Unassembled WGS sequence"/>
</dbReference>
<reference evidence="3" key="1">
    <citation type="journal article" date="2019" name="Int. J. Syst. Evol. Microbiol.">
        <title>The Global Catalogue of Microorganisms (GCM) 10K type strain sequencing project: providing services to taxonomists for standard genome sequencing and annotation.</title>
        <authorList>
            <consortium name="The Broad Institute Genomics Platform"/>
            <consortium name="The Broad Institute Genome Sequencing Center for Infectious Disease"/>
            <person name="Wu L."/>
            <person name="Ma J."/>
        </authorList>
    </citation>
    <scope>NUCLEOTIDE SEQUENCE [LARGE SCALE GENOMIC DNA]</scope>
    <source>
        <strain evidence="3">JCM 10083</strain>
    </source>
</reference>
<proteinExistence type="predicted"/>
<dbReference type="InterPro" id="IPR010982">
    <property type="entry name" value="Lambda_DNA-bd_dom_sf"/>
</dbReference>
<dbReference type="InterPro" id="IPR001387">
    <property type="entry name" value="Cro/C1-type_HTH"/>
</dbReference>
<keyword evidence="3" id="KW-1185">Reference proteome</keyword>
<name>A0ABW2SRN6_9ACTN</name>
<evidence type="ECO:0000259" key="1">
    <source>
        <dbReference type="PROSITE" id="PS50943"/>
    </source>
</evidence>
<dbReference type="RefSeq" id="WP_343969538.1">
    <property type="nucleotide sequence ID" value="NZ_BAAAGK010000078.1"/>
</dbReference>
<evidence type="ECO:0000313" key="3">
    <source>
        <dbReference type="Proteomes" id="UP001596514"/>
    </source>
</evidence>
<accession>A0ABW2SRN6</accession>
<evidence type="ECO:0000313" key="2">
    <source>
        <dbReference type="EMBL" id="MFC7598702.1"/>
    </source>
</evidence>
<dbReference type="SMART" id="SM00530">
    <property type="entry name" value="HTH_XRE"/>
    <property type="match status" value="1"/>
</dbReference>
<dbReference type="Pfam" id="PF19054">
    <property type="entry name" value="DUF5753"/>
    <property type="match status" value="1"/>
</dbReference>
<dbReference type="Gene3D" id="1.10.260.40">
    <property type="entry name" value="lambda repressor-like DNA-binding domains"/>
    <property type="match status" value="1"/>
</dbReference>
<dbReference type="EMBL" id="JBHTEE010000001">
    <property type="protein sequence ID" value="MFC7598702.1"/>
    <property type="molecule type" value="Genomic_DNA"/>
</dbReference>
<dbReference type="InterPro" id="IPR043917">
    <property type="entry name" value="DUF5753"/>
</dbReference>